<evidence type="ECO:0000256" key="6">
    <source>
        <dbReference type="ARBA" id="ARBA00022997"/>
    </source>
</evidence>
<sequence>MFFLKFRFAICVLFLTSSAYSQSDSSFVAVTSSENKLVFDLKYATSDNFLKAAVYDCSTCFLREEAAIALKKAATRAWKKYKLRLKLFDCYRPLAVQERMFALVPNPEYVADPKKGSIHNRGAAVDLTLIDENGIELDMGTSFDHFGVEAAHTYQNLTEIQKSNRKKLLSIMKSAGFKPLPSEWWHYNYGKSRKFSISNANLCATKEDLNKVDVN</sequence>
<keyword evidence="8 10" id="KW-0961">Cell wall biogenesis/degradation</keyword>
<keyword evidence="2 9" id="KW-0645">Protease</keyword>
<dbReference type="Pfam" id="PF01427">
    <property type="entry name" value="Peptidase_M15"/>
    <property type="match status" value="1"/>
</dbReference>
<evidence type="ECO:0000256" key="11">
    <source>
        <dbReference type="SAM" id="SignalP"/>
    </source>
</evidence>
<feature type="binding site" evidence="9">
    <location>
        <position position="126"/>
    </location>
    <ligand>
        <name>Zn(2+)</name>
        <dbReference type="ChEBI" id="CHEBI:29105"/>
        <note>catalytic</note>
    </ligand>
</feature>
<dbReference type="PIRSF" id="PIRSF026671">
    <property type="entry name" value="AA_dipeptidase"/>
    <property type="match status" value="1"/>
</dbReference>
<gene>
    <name evidence="12" type="ORF">CHX27_03270</name>
</gene>
<dbReference type="GO" id="GO:0008270">
    <property type="term" value="F:zinc ion binding"/>
    <property type="evidence" value="ECO:0007669"/>
    <property type="project" value="UniProtKB-UniRule"/>
</dbReference>
<evidence type="ECO:0000256" key="7">
    <source>
        <dbReference type="ARBA" id="ARBA00023049"/>
    </source>
</evidence>
<feature type="signal peptide" evidence="11">
    <location>
        <begin position="1"/>
        <end position="21"/>
    </location>
</feature>
<feature type="chain" id="PRO_5012129316" description="D-alanyl-D-alanine dipeptidase" evidence="11">
    <location>
        <begin position="22"/>
        <end position="215"/>
    </location>
</feature>
<dbReference type="EMBL" id="NOXX01000146">
    <property type="protein sequence ID" value="OYQ47406.1"/>
    <property type="molecule type" value="Genomic_DNA"/>
</dbReference>
<accession>A0A256A133</accession>
<dbReference type="Proteomes" id="UP000216035">
    <property type="component" value="Unassembled WGS sequence"/>
</dbReference>
<dbReference type="InterPro" id="IPR000755">
    <property type="entry name" value="A_A_dipeptidase"/>
</dbReference>
<evidence type="ECO:0000256" key="10">
    <source>
        <dbReference type="PIRNR" id="PIRNR026671"/>
    </source>
</evidence>
<dbReference type="OrthoDB" id="9801430at2"/>
<evidence type="ECO:0000313" key="13">
    <source>
        <dbReference type="Proteomes" id="UP000216035"/>
    </source>
</evidence>
<dbReference type="HAMAP" id="MF_01924">
    <property type="entry name" value="A_A_dipeptidase"/>
    <property type="match status" value="1"/>
</dbReference>
<comment type="function">
    <text evidence="9 10">Catalyzes hydrolysis of the D-alanyl-D-alanine dipeptide.</text>
</comment>
<dbReference type="GO" id="GO:0071555">
    <property type="term" value="P:cell wall organization"/>
    <property type="evidence" value="ECO:0007669"/>
    <property type="project" value="UniProtKB-KW"/>
</dbReference>
<dbReference type="InterPro" id="IPR009045">
    <property type="entry name" value="Zn_M74/Hedgehog-like"/>
</dbReference>
<evidence type="ECO:0000256" key="9">
    <source>
        <dbReference type="HAMAP-Rule" id="MF_01924"/>
    </source>
</evidence>
<evidence type="ECO:0000313" key="12">
    <source>
        <dbReference type="EMBL" id="OYQ47406.1"/>
    </source>
</evidence>
<evidence type="ECO:0000256" key="2">
    <source>
        <dbReference type="ARBA" id="ARBA00022670"/>
    </source>
</evidence>
<dbReference type="EC" id="3.4.13.22" evidence="9 10"/>
<evidence type="ECO:0000256" key="3">
    <source>
        <dbReference type="ARBA" id="ARBA00022723"/>
    </source>
</evidence>
<comment type="similarity">
    <text evidence="9 10">Belongs to the peptidase M15D family.</text>
</comment>
<dbReference type="CDD" id="cd14840">
    <property type="entry name" value="D-Ala-D-Ala_dipeptidase_Aad"/>
    <property type="match status" value="1"/>
</dbReference>
<dbReference type="GO" id="GO:0160237">
    <property type="term" value="F:D-Ala-D-Ala dipeptidase activity"/>
    <property type="evidence" value="ECO:0007669"/>
    <property type="project" value="UniProtKB-EC"/>
</dbReference>
<reference evidence="12 13" key="1">
    <citation type="submission" date="2017-07" db="EMBL/GenBank/DDBJ databases">
        <title>Flavobacterium cyanobacteriorum sp. nov., isolated from cyanobacterial aggregates in a eutrophic lake.</title>
        <authorList>
            <person name="Cai H."/>
        </authorList>
    </citation>
    <scope>NUCLEOTIDE SEQUENCE [LARGE SCALE GENOMIC DNA]</scope>
    <source>
        <strain evidence="12 13">TH167</strain>
    </source>
</reference>
<comment type="cofactor">
    <cofactor evidence="9">
        <name>Zn(2+)</name>
        <dbReference type="ChEBI" id="CHEBI:29105"/>
    </cofactor>
    <text evidence="9">Binds 1 zinc ion per subunit.</text>
</comment>
<keyword evidence="13" id="KW-1185">Reference proteome</keyword>
<keyword evidence="11" id="KW-0732">Signal</keyword>
<keyword evidence="4 9" id="KW-0378">Hydrolase</keyword>
<organism evidence="12 13">
    <name type="scientific">Flavobacterium aurantiibacter</name>
    <dbReference type="NCBI Taxonomy" id="2023067"/>
    <lineage>
        <taxon>Bacteria</taxon>
        <taxon>Pseudomonadati</taxon>
        <taxon>Bacteroidota</taxon>
        <taxon>Flavobacteriia</taxon>
        <taxon>Flavobacteriales</taxon>
        <taxon>Flavobacteriaceae</taxon>
        <taxon>Flavobacterium</taxon>
    </lineage>
</organism>
<feature type="active site" description="Proton donor/acceptor" evidence="9">
    <location>
        <position position="183"/>
    </location>
</feature>
<evidence type="ECO:0000256" key="8">
    <source>
        <dbReference type="ARBA" id="ARBA00023316"/>
    </source>
</evidence>
<dbReference type="RefSeq" id="WP_094485339.1">
    <property type="nucleotide sequence ID" value="NZ_NOXX01000146.1"/>
</dbReference>
<keyword evidence="5 9" id="KW-0862">Zinc</keyword>
<dbReference type="GO" id="GO:0006508">
    <property type="term" value="P:proteolysis"/>
    <property type="evidence" value="ECO:0007669"/>
    <property type="project" value="UniProtKB-KW"/>
</dbReference>
<feature type="binding site" evidence="9">
    <location>
        <position position="186"/>
    </location>
    <ligand>
        <name>Zn(2+)</name>
        <dbReference type="ChEBI" id="CHEBI:29105"/>
        <note>catalytic</note>
    </ligand>
</feature>
<dbReference type="PANTHER" id="PTHR43126:SF1">
    <property type="entry name" value="D-ALANYL-D-ALANINE DIPEPTIDASE"/>
    <property type="match status" value="1"/>
</dbReference>
<feature type="site" description="Transition state stabilizer" evidence="9">
    <location>
        <position position="92"/>
    </location>
</feature>
<evidence type="ECO:0000256" key="5">
    <source>
        <dbReference type="ARBA" id="ARBA00022833"/>
    </source>
</evidence>
<dbReference type="PANTHER" id="PTHR43126">
    <property type="entry name" value="D-ALANYL-D-ALANINE DIPEPTIDASE"/>
    <property type="match status" value="1"/>
</dbReference>
<dbReference type="Gene3D" id="3.30.1380.10">
    <property type="match status" value="1"/>
</dbReference>
<keyword evidence="7 9" id="KW-0482">Metalloprotease</keyword>
<comment type="caution">
    <text evidence="12">The sequence shown here is derived from an EMBL/GenBank/DDBJ whole genome shotgun (WGS) entry which is preliminary data.</text>
</comment>
<keyword evidence="3 9" id="KW-0479">Metal-binding</keyword>
<evidence type="ECO:0000256" key="1">
    <source>
        <dbReference type="ARBA" id="ARBA00001362"/>
    </source>
</evidence>
<name>A0A256A133_9FLAO</name>
<dbReference type="AlphaFoldDB" id="A0A256A133"/>
<protein>
    <recommendedName>
        <fullName evidence="9 10">D-alanyl-D-alanine dipeptidase</fullName>
        <shortName evidence="9 10">D-Ala-D-Ala dipeptidase</shortName>
        <ecNumber evidence="9 10">3.4.13.22</ecNumber>
    </recommendedName>
</protein>
<proteinExistence type="inferred from homology"/>
<dbReference type="GO" id="GO:0008237">
    <property type="term" value="F:metallopeptidase activity"/>
    <property type="evidence" value="ECO:0007669"/>
    <property type="project" value="UniProtKB-KW"/>
</dbReference>
<keyword evidence="6 9" id="KW-0224">Dipeptidase</keyword>
<feature type="binding site" evidence="9">
    <location>
        <position position="119"/>
    </location>
    <ligand>
        <name>Zn(2+)</name>
        <dbReference type="ChEBI" id="CHEBI:29105"/>
        <note>catalytic</note>
    </ligand>
</feature>
<comment type="catalytic activity">
    <reaction evidence="1 9 10">
        <text>D-alanyl-D-alanine + H2O = 2 D-alanine</text>
        <dbReference type="Rhea" id="RHEA:20661"/>
        <dbReference type="ChEBI" id="CHEBI:15377"/>
        <dbReference type="ChEBI" id="CHEBI:57416"/>
        <dbReference type="ChEBI" id="CHEBI:57822"/>
        <dbReference type="EC" id="3.4.13.22"/>
    </reaction>
</comment>
<evidence type="ECO:0000256" key="4">
    <source>
        <dbReference type="ARBA" id="ARBA00022801"/>
    </source>
</evidence>
<dbReference type="SUPFAM" id="SSF55166">
    <property type="entry name" value="Hedgehog/DD-peptidase"/>
    <property type="match status" value="1"/>
</dbReference>